<proteinExistence type="predicted"/>
<dbReference type="Proteomes" id="UP000521943">
    <property type="component" value="Unassembled WGS sequence"/>
</dbReference>
<dbReference type="EMBL" id="JACGCI010000294">
    <property type="protein sequence ID" value="KAF6741097.1"/>
    <property type="molecule type" value="Genomic_DNA"/>
</dbReference>
<dbReference type="AlphaFoldDB" id="A0A8H6H7R6"/>
<comment type="caution">
    <text evidence="2">The sequence shown here is derived from an EMBL/GenBank/DDBJ whole genome shotgun (WGS) entry which is preliminary data.</text>
</comment>
<keyword evidence="3" id="KW-1185">Reference proteome</keyword>
<protein>
    <submittedName>
        <fullName evidence="2">Uncharacterized protein</fullName>
    </submittedName>
</protein>
<reference evidence="2 3" key="1">
    <citation type="submission" date="2020-07" db="EMBL/GenBank/DDBJ databases">
        <title>Comparative genomics of pyrophilous fungi reveals a link between fire events and developmental genes.</title>
        <authorList>
            <consortium name="DOE Joint Genome Institute"/>
            <person name="Steindorff A.S."/>
            <person name="Carver A."/>
            <person name="Calhoun S."/>
            <person name="Stillman K."/>
            <person name="Liu H."/>
            <person name="Lipzen A."/>
            <person name="Pangilinan J."/>
            <person name="Labutti K."/>
            <person name="Bruns T.D."/>
            <person name="Grigoriev I.V."/>
        </authorList>
    </citation>
    <scope>NUCLEOTIDE SEQUENCE [LARGE SCALE GENOMIC DNA]</scope>
    <source>
        <strain evidence="2 3">CBS 144469</strain>
    </source>
</reference>
<accession>A0A8H6H7R6</accession>
<feature type="compositionally biased region" description="Polar residues" evidence="1">
    <location>
        <begin position="90"/>
        <end position="110"/>
    </location>
</feature>
<sequence length="190" mass="20932">MTSHWTQRDQDKALGLRRVAYDADTSQYTFMDENGALFRSEPGSEYGQLIRVPNHIEKVELERPEAFQDNPRARPSGSDGHAPKTFQEFLPSTSLTTTGANPTPTSNKSSTPKKHPKDKVKSAVSMSGVVLGLKRNVISLVGRRRYNGDTLVPSSRTTGKLGWELGQNERLNVIQNTMTGSSYSPIPSAL</sequence>
<gene>
    <name evidence="2" type="ORF">DFP72DRAFT_863193</name>
</gene>
<evidence type="ECO:0000256" key="1">
    <source>
        <dbReference type="SAM" id="MobiDB-lite"/>
    </source>
</evidence>
<name>A0A8H6H7R6_9AGAR</name>
<feature type="region of interest" description="Disordered" evidence="1">
    <location>
        <begin position="64"/>
        <end position="123"/>
    </location>
</feature>
<evidence type="ECO:0000313" key="2">
    <source>
        <dbReference type="EMBL" id="KAF6741097.1"/>
    </source>
</evidence>
<evidence type="ECO:0000313" key="3">
    <source>
        <dbReference type="Proteomes" id="UP000521943"/>
    </source>
</evidence>
<organism evidence="2 3">
    <name type="scientific">Ephemerocybe angulata</name>
    <dbReference type="NCBI Taxonomy" id="980116"/>
    <lineage>
        <taxon>Eukaryota</taxon>
        <taxon>Fungi</taxon>
        <taxon>Dikarya</taxon>
        <taxon>Basidiomycota</taxon>
        <taxon>Agaricomycotina</taxon>
        <taxon>Agaricomycetes</taxon>
        <taxon>Agaricomycetidae</taxon>
        <taxon>Agaricales</taxon>
        <taxon>Agaricineae</taxon>
        <taxon>Psathyrellaceae</taxon>
        <taxon>Ephemerocybe</taxon>
    </lineage>
</organism>
<dbReference type="OrthoDB" id="2107166at2759"/>